<accession>A0A398CUI4</accession>
<feature type="transmembrane region" description="Helical" evidence="1">
    <location>
        <begin position="32"/>
        <end position="53"/>
    </location>
</feature>
<protein>
    <submittedName>
        <fullName evidence="2">Uncharacterized protein</fullName>
    </submittedName>
</protein>
<evidence type="ECO:0000313" key="2">
    <source>
        <dbReference type="EMBL" id="RIE06322.1"/>
    </source>
</evidence>
<dbReference type="AlphaFoldDB" id="A0A398CUI4"/>
<keyword evidence="1" id="KW-1133">Transmembrane helix</keyword>
<organism evidence="2 3">
    <name type="scientific">Candidatus Cryosericum terrychapinii</name>
    <dbReference type="NCBI Taxonomy" id="2290919"/>
    <lineage>
        <taxon>Bacteria</taxon>
        <taxon>Pseudomonadati</taxon>
        <taxon>Caldisericota/Cryosericota group</taxon>
        <taxon>Candidatus Cryosericota</taxon>
        <taxon>Candidatus Cryosericia</taxon>
        <taxon>Candidatus Cryosericales</taxon>
        <taxon>Candidatus Cryosericaceae</taxon>
        <taxon>Candidatus Cryosericum</taxon>
    </lineage>
</organism>
<name>A0A398CUI4_9BACT</name>
<dbReference type="OrthoDB" id="9806099at2"/>
<sequence length="111" mass="12281">MAQKAVVKTNVQAIPAGKKVAPRPRKQPRVKISAGTWIFIVVLLAGFSVWNFYFLPRMGQTTITPPSPQVFQIAQHANLVLVNTQVKSRQTFLTVTPQPIPAETGKTNPFE</sequence>
<comment type="caution">
    <text evidence="2">The sequence shown here is derived from an EMBL/GenBank/DDBJ whole genome shotgun (WGS) entry which is preliminary data.</text>
</comment>
<evidence type="ECO:0000313" key="3">
    <source>
        <dbReference type="Proteomes" id="UP000266328"/>
    </source>
</evidence>
<keyword evidence="3" id="KW-1185">Reference proteome</keyword>
<dbReference type="RefSeq" id="WP_119088858.1">
    <property type="nucleotide sequence ID" value="NZ_QXIS01000015.1"/>
</dbReference>
<reference evidence="2 3" key="1">
    <citation type="submission" date="2018-09" db="EMBL/GenBank/DDBJ databases">
        <title>Discovery and Ecogenomic Context for Candidatus Cryosericales, a Global Caldiserica Order Active in Thawing Permafrost.</title>
        <authorList>
            <person name="Martinez M.A."/>
            <person name="Woodcroft B.J."/>
            <person name="Ignacio Espinoza J.C."/>
            <person name="Zayed A."/>
            <person name="Singleton C.M."/>
            <person name="Boyd J."/>
            <person name="Li Y.-F."/>
            <person name="Purvine S."/>
            <person name="Maughan H."/>
            <person name="Hodgkins S.B."/>
            <person name="Anderson D."/>
            <person name="Sederholm M."/>
            <person name="Temperton B."/>
            <person name="Saleska S.R."/>
            <person name="Tyson G.W."/>
            <person name="Rich V.I."/>
        </authorList>
    </citation>
    <scope>NUCLEOTIDE SEQUENCE [LARGE SCALE GENOMIC DNA]</scope>
    <source>
        <strain evidence="2 3">SMC7</strain>
    </source>
</reference>
<keyword evidence="1" id="KW-0472">Membrane</keyword>
<keyword evidence="1" id="KW-0812">Transmembrane</keyword>
<evidence type="ECO:0000256" key="1">
    <source>
        <dbReference type="SAM" id="Phobius"/>
    </source>
</evidence>
<gene>
    <name evidence="2" type="ORF">SMC7_02790</name>
</gene>
<dbReference type="Proteomes" id="UP000266328">
    <property type="component" value="Unassembled WGS sequence"/>
</dbReference>
<dbReference type="EMBL" id="QXIS01000015">
    <property type="protein sequence ID" value="RIE06322.1"/>
    <property type="molecule type" value="Genomic_DNA"/>
</dbReference>
<proteinExistence type="predicted"/>